<dbReference type="AlphaFoldDB" id="A0A7S1HK44"/>
<dbReference type="Gene3D" id="3.40.50.11350">
    <property type="match status" value="1"/>
</dbReference>
<feature type="region of interest" description="Disordered" evidence="1">
    <location>
        <begin position="77"/>
        <end position="105"/>
    </location>
</feature>
<reference evidence="2" key="1">
    <citation type="submission" date="2021-01" db="EMBL/GenBank/DDBJ databases">
        <authorList>
            <person name="Corre E."/>
            <person name="Pelletier E."/>
            <person name="Niang G."/>
            <person name="Scheremetjew M."/>
            <person name="Finn R."/>
            <person name="Kale V."/>
            <person name="Holt S."/>
            <person name="Cochrane G."/>
            <person name="Meng A."/>
            <person name="Brown T."/>
            <person name="Cohen L."/>
        </authorList>
    </citation>
    <scope>NUCLEOTIDE SEQUENCE</scope>
    <source>
        <strain evidence="2">CCMP644</strain>
    </source>
</reference>
<protein>
    <recommendedName>
        <fullName evidence="3">GT23 domain-containing protein</fullName>
    </recommendedName>
</protein>
<name>A0A7S1HK44_HEMAN</name>
<feature type="compositionally biased region" description="Basic and acidic residues" evidence="1">
    <location>
        <begin position="77"/>
        <end position="93"/>
    </location>
</feature>
<accession>A0A7S1HK44</accession>
<organism evidence="2">
    <name type="scientific">Hemiselmis andersenii</name>
    <name type="common">Cryptophyte alga</name>
    <dbReference type="NCBI Taxonomy" id="464988"/>
    <lineage>
        <taxon>Eukaryota</taxon>
        <taxon>Cryptophyceae</taxon>
        <taxon>Cryptomonadales</taxon>
        <taxon>Hemiselmidaceae</taxon>
        <taxon>Hemiselmis</taxon>
    </lineage>
</organism>
<proteinExistence type="predicted"/>
<evidence type="ECO:0000256" key="1">
    <source>
        <dbReference type="SAM" id="MobiDB-lite"/>
    </source>
</evidence>
<evidence type="ECO:0000313" key="2">
    <source>
        <dbReference type="EMBL" id="CAD8984082.1"/>
    </source>
</evidence>
<gene>
    <name evidence="2" type="ORF">HAND00432_LOCUS35094</name>
</gene>
<evidence type="ECO:0008006" key="3">
    <source>
        <dbReference type="Google" id="ProtNLM"/>
    </source>
</evidence>
<dbReference type="EMBL" id="HBFX01058335">
    <property type="protein sequence ID" value="CAD8984082.1"/>
    <property type="molecule type" value="Transcribed_RNA"/>
</dbReference>
<sequence length="105" mass="11878">MLMATMDRRMVAETTLVDILLLSQCDYFVGTLSSHFGALAYELSWANKGYHIPHISLDHPWSGSLLAPVQYYGADGETTKEEEHNTVRKDFTERQSTGVRKPVVF</sequence>